<comment type="similarity">
    <text evidence="1">Belongs to the sigma-70 factor family. ECF subfamily.</text>
</comment>
<dbReference type="Gene3D" id="1.10.10.10">
    <property type="entry name" value="Winged helix-like DNA-binding domain superfamily/Winged helix DNA-binding domain"/>
    <property type="match status" value="1"/>
</dbReference>
<evidence type="ECO:0000256" key="5">
    <source>
        <dbReference type="ARBA" id="ARBA00023163"/>
    </source>
</evidence>
<dbReference type="Gene3D" id="1.10.1740.10">
    <property type="match status" value="1"/>
</dbReference>
<keyword evidence="2" id="KW-0805">Transcription regulation</keyword>
<feature type="domain" description="RNA polymerase sigma-70 region 2" evidence="6">
    <location>
        <begin position="10"/>
        <end position="70"/>
    </location>
</feature>
<dbReference type="InterPro" id="IPR014284">
    <property type="entry name" value="RNA_pol_sigma-70_dom"/>
</dbReference>
<dbReference type="Proteomes" id="UP001623591">
    <property type="component" value="Unassembled WGS sequence"/>
</dbReference>
<dbReference type="PANTHER" id="PTHR43133:SF8">
    <property type="entry name" value="RNA POLYMERASE SIGMA FACTOR HI_1459-RELATED"/>
    <property type="match status" value="1"/>
</dbReference>
<evidence type="ECO:0000313" key="9">
    <source>
        <dbReference type="Proteomes" id="UP001623591"/>
    </source>
</evidence>
<reference evidence="8 9" key="1">
    <citation type="submission" date="2024-11" db="EMBL/GenBank/DDBJ databases">
        <authorList>
            <person name="Heng Y.C."/>
            <person name="Lim A.C.H."/>
            <person name="Lee J.K.Y."/>
            <person name="Kittelmann S."/>
        </authorList>
    </citation>
    <scope>NUCLEOTIDE SEQUENCE [LARGE SCALE GENOMIC DNA]</scope>
    <source>
        <strain evidence="8 9">WILCCON 0185</strain>
    </source>
</reference>
<proteinExistence type="inferred from homology"/>
<dbReference type="InterPro" id="IPR013324">
    <property type="entry name" value="RNA_pol_sigma_r3/r4-like"/>
</dbReference>
<dbReference type="InterPro" id="IPR039425">
    <property type="entry name" value="RNA_pol_sigma-70-like"/>
</dbReference>
<evidence type="ECO:0000259" key="7">
    <source>
        <dbReference type="Pfam" id="PF08281"/>
    </source>
</evidence>
<name>A0ABW8SYA4_9CLOT</name>
<dbReference type="SUPFAM" id="SSF88659">
    <property type="entry name" value="Sigma3 and sigma4 domains of RNA polymerase sigma factors"/>
    <property type="match status" value="1"/>
</dbReference>
<keyword evidence="3" id="KW-0731">Sigma factor</keyword>
<evidence type="ECO:0000256" key="1">
    <source>
        <dbReference type="ARBA" id="ARBA00010641"/>
    </source>
</evidence>
<dbReference type="NCBIfam" id="TIGR02937">
    <property type="entry name" value="sigma70-ECF"/>
    <property type="match status" value="1"/>
</dbReference>
<dbReference type="InterPro" id="IPR013249">
    <property type="entry name" value="RNA_pol_sigma70_r4_t2"/>
</dbReference>
<gene>
    <name evidence="8" type="ORF">ACJDUG_00590</name>
</gene>
<dbReference type="InterPro" id="IPR007627">
    <property type="entry name" value="RNA_pol_sigma70_r2"/>
</dbReference>
<dbReference type="InterPro" id="IPR013325">
    <property type="entry name" value="RNA_pol_sigma_r2"/>
</dbReference>
<evidence type="ECO:0000256" key="3">
    <source>
        <dbReference type="ARBA" id="ARBA00023082"/>
    </source>
</evidence>
<evidence type="ECO:0000256" key="4">
    <source>
        <dbReference type="ARBA" id="ARBA00023125"/>
    </source>
</evidence>
<sequence>MKPDIERLMALYMGSVYGVAKSILIDTGSEQDIEECVQDVFIEAWDNIDKFDESRGSMKTWLLILCKYKALNIKKALLKKNKIVDFEELQLSSNEAIEENLLFKEKKDEIIEAIMSFNSIDKEVFLRRYFMEQSIEYICSYMSLSRQAVDNRLWRGKKKLREILGLMEGRSINE</sequence>
<dbReference type="EMBL" id="JBJHZZ010000001">
    <property type="protein sequence ID" value="MFL0245471.1"/>
    <property type="molecule type" value="Genomic_DNA"/>
</dbReference>
<dbReference type="PANTHER" id="PTHR43133">
    <property type="entry name" value="RNA POLYMERASE ECF-TYPE SIGMA FACTO"/>
    <property type="match status" value="1"/>
</dbReference>
<protein>
    <submittedName>
        <fullName evidence="8">Sigma-70 family RNA polymerase sigma factor</fullName>
    </submittedName>
</protein>
<evidence type="ECO:0000259" key="6">
    <source>
        <dbReference type="Pfam" id="PF04542"/>
    </source>
</evidence>
<evidence type="ECO:0000256" key="2">
    <source>
        <dbReference type="ARBA" id="ARBA00023015"/>
    </source>
</evidence>
<evidence type="ECO:0000313" key="8">
    <source>
        <dbReference type="EMBL" id="MFL0245471.1"/>
    </source>
</evidence>
<dbReference type="InterPro" id="IPR036388">
    <property type="entry name" value="WH-like_DNA-bd_sf"/>
</dbReference>
<dbReference type="SUPFAM" id="SSF88946">
    <property type="entry name" value="Sigma2 domain of RNA polymerase sigma factors"/>
    <property type="match status" value="1"/>
</dbReference>
<accession>A0ABW8SYA4</accession>
<dbReference type="Pfam" id="PF08281">
    <property type="entry name" value="Sigma70_r4_2"/>
    <property type="match status" value="1"/>
</dbReference>
<keyword evidence="9" id="KW-1185">Reference proteome</keyword>
<dbReference type="RefSeq" id="WP_406767935.1">
    <property type="nucleotide sequence ID" value="NZ_JBJHZZ010000001.1"/>
</dbReference>
<organism evidence="8 9">
    <name type="scientific">Candidatus Clostridium stratigraminis</name>
    <dbReference type="NCBI Taxonomy" id="3381661"/>
    <lineage>
        <taxon>Bacteria</taxon>
        <taxon>Bacillati</taxon>
        <taxon>Bacillota</taxon>
        <taxon>Clostridia</taxon>
        <taxon>Eubacteriales</taxon>
        <taxon>Clostridiaceae</taxon>
        <taxon>Clostridium</taxon>
    </lineage>
</organism>
<dbReference type="Pfam" id="PF04542">
    <property type="entry name" value="Sigma70_r2"/>
    <property type="match status" value="1"/>
</dbReference>
<keyword evidence="5" id="KW-0804">Transcription</keyword>
<feature type="domain" description="RNA polymerase sigma factor 70 region 4 type 2" evidence="7">
    <location>
        <begin position="109"/>
        <end position="160"/>
    </location>
</feature>
<comment type="caution">
    <text evidence="8">The sequence shown here is derived from an EMBL/GenBank/DDBJ whole genome shotgun (WGS) entry which is preliminary data.</text>
</comment>
<keyword evidence="4" id="KW-0238">DNA-binding</keyword>